<evidence type="ECO:0000313" key="1">
    <source>
        <dbReference type="EMBL" id="CAI2359565.1"/>
    </source>
</evidence>
<gene>
    <name evidence="1" type="ORF">ECRASSUSDP1_LOCUS857</name>
</gene>
<sequence>MPNNINKPNIGYLKSSRKLGKEKGLPLQAIKGPKLRLNILDKDTRFKISRNKASYSSLPNETPEGKIVEEKKQSLGHALENSIRSRLGKLNGKDFLNQLDLLKNDKILSRCERLKRPAILDSIQHQFKQHVGDYNTRIDTLLEDLDSMSTQRVIHDTDLMKIKEERSAKSKSKYKYELMFPFQDERKKIEKELEKTHKIRKYNFDYNKARNCFTKESLQIVKEVTQEVVEKNKQKRSQKTCSDFFNHRCLHQDTLTTRVNTKPKSRRANSLKDVKEIPVFRKRYRMIPSKWDKNYLAKIRRKLTKSQNYEKNRMKEMLNKRLKKKSVVK</sequence>
<organism evidence="1 2">
    <name type="scientific">Euplotes crassus</name>
    <dbReference type="NCBI Taxonomy" id="5936"/>
    <lineage>
        <taxon>Eukaryota</taxon>
        <taxon>Sar</taxon>
        <taxon>Alveolata</taxon>
        <taxon>Ciliophora</taxon>
        <taxon>Intramacronucleata</taxon>
        <taxon>Spirotrichea</taxon>
        <taxon>Hypotrichia</taxon>
        <taxon>Euplotida</taxon>
        <taxon>Euplotidae</taxon>
        <taxon>Moneuplotes</taxon>
    </lineage>
</organism>
<proteinExistence type="predicted"/>
<dbReference type="AlphaFoldDB" id="A0AAD1X6T7"/>
<keyword evidence="2" id="KW-1185">Reference proteome</keyword>
<reference evidence="1" key="1">
    <citation type="submission" date="2023-07" db="EMBL/GenBank/DDBJ databases">
        <authorList>
            <consortium name="AG Swart"/>
            <person name="Singh M."/>
            <person name="Singh A."/>
            <person name="Seah K."/>
            <person name="Emmerich C."/>
        </authorList>
    </citation>
    <scope>NUCLEOTIDE SEQUENCE</scope>
    <source>
        <strain evidence="1">DP1</strain>
    </source>
</reference>
<protein>
    <submittedName>
        <fullName evidence="1">Uncharacterized protein</fullName>
    </submittedName>
</protein>
<dbReference type="Proteomes" id="UP001295684">
    <property type="component" value="Unassembled WGS sequence"/>
</dbReference>
<dbReference type="EMBL" id="CAMPGE010000807">
    <property type="protein sequence ID" value="CAI2359565.1"/>
    <property type="molecule type" value="Genomic_DNA"/>
</dbReference>
<comment type="caution">
    <text evidence="1">The sequence shown here is derived from an EMBL/GenBank/DDBJ whole genome shotgun (WGS) entry which is preliminary data.</text>
</comment>
<accession>A0AAD1X6T7</accession>
<evidence type="ECO:0000313" key="2">
    <source>
        <dbReference type="Proteomes" id="UP001295684"/>
    </source>
</evidence>
<name>A0AAD1X6T7_EUPCR</name>